<dbReference type="CDD" id="cd06261">
    <property type="entry name" value="TM_PBP2"/>
    <property type="match status" value="1"/>
</dbReference>
<feature type="transmembrane region" description="Helical" evidence="7">
    <location>
        <begin position="20"/>
        <end position="44"/>
    </location>
</feature>
<dbReference type="RefSeq" id="WP_246016440.1">
    <property type="nucleotide sequence ID" value="NZ_QRDZ01000004.1"/>
</dbReference>
<keyword evidence="2 7" id="KW-0813">Transport</keyword>
<feature type="domain" description="ABC transmembrane type-1" evidence="8">
    <location>
        <begin position="77"/>
        <end position="295"/>
    </location>
</feature>
<feature type="transmembrane region" description="Helical" evidence="7">
    <location>
        <begin position="219"/>
        <end position="238"/>
    </location>
</feature>
<keyword evidence="6 7" id="KW-0472">Membrane</keyword>
<evidence type="ECO:0000259" key="8">
    <source>
        <dbReference type="PROSITE" id="PS50928"/>
    </source>
</evidence>
<dbReference type="InterPro" id="IPR035906">
    <property type="entry name" value="MetI-like_sf"/>
</dbReference>
<evidence type="ECO:0000313" key="10">
    <source>
        <dbReference type="Proteomes" id="UP000256977"/>
    </source>
</evidence>
<dbReference type="PROSITE" id="PS50928">
    <property type="entry name" value="ABC_TM1"/>
    <property type="match status" value="1"/>
</dbReference>
<feature type="transmembrane region" description="Helical" evidence="7">
    <location>
        <begin position="85"/>
        <end position="105"/>
    </location>
</feature>
<feature type="transmembrane region" description="Helical" evidence="7">
    <location>
        <begin position="179"/>
        <end position="198"/>
    </location>
</feature>
<evidence type="ECO:0000256" key="1">
    <source>
        <dbReference type="ARBA" id="ARBA00004651"/>
    </source>
</evidence>
<evidence type="ECO:0000256" key="5">
    <source>
        <dbReference type="ARBA" id="ARBA00022989"/>
    </source>
</evidence>
<comment type="subcellular location">
    <subcellularLocation>
        <location evidence="1 7">Cell membrane</location>
        <topology evidence="1 7">Multi-pass membrane protein</topology>
    </subcellularLocation>
</comment>
<dbReference type="InterPro" id="IPR050809">
    <property type="entry name" value="UgpAE/MalFG_permease"/>
</dbReference>
<dbReference type="GO" id="GO:0055085">
    <property type="term" value="P:transmembrane transport"/>
    <property type="evidence" value="ECO:0007669"/>
    <property type="project" value="InterPro"/>
</dbReference>
<evidence type="ECO:0000256" key="2">
    <source>
        <dbReference type="ARBA" id="ARBA00022448"/>
    </source>
</evidence>
<gene>
    <name evidence="9" type="ORF">DFP98_10481</name>
</gene>
<comment type="similarity">
    <text evidence="7">Belongs to the binding-protein-dependent transport system permease family.</text>
</comment>
<feature type="transmembrane region" description="Helical" evidence="7">
    <location>
        <begin position="117"/>
        <end position="137"/>
    </location>
</feature>
<keyword evidence="3" id="KW-1003">Cell membrane</keyword>
<comment type="caution">
    <text evidence="9">The sequence shown here is derived from an EMBL/GenBank/DDBJ whole genome shotgun (WGS) entry which is preliminary data.</text>
</comment>
<dbReference type="EMBL" id="QRDZ01000004">
    <property type="protein sequence ID" value="RED85376.1"/>
    <property type="molecule type" value="Genomic_DNA"/>
</dbReference>
<accession>A0A3D9KHK9</accession>
<evidence type="ECO:0000256" key="3">
    <source>
        <dbReference type="ARBA" id="ARBA00022475"/>
    </source>
</evidence>
<dbReference type="Proteomes" id="UP000256977">
    <property type="component" value="Unassembled WGS sequence"/>
</dbReference>
<name>A0A3D9KHK9_9BACL</name>
<dbReference type="PANTHER" id="PTHR43227:SF11">
    <property type="entry name" value="BLL4140 PROTEIN"/>
    <property type="match status" value="1"/>
</dbReference>
<keyword evidence="4 7" id="KW-0812">Transmembrane</keyword>
<feature type="transmembrane region" description="Helical" evidence="7">
    <location>
        <begin position="274"/>
        <end position="299"/>
    </location>
</feature>
<keyword evidence="5 7" id="KW-1133">Transmembrane helix</keyword>
<dbReference type="SUPFAM" id="SSF161098">
    <property type="entry name" value="MetI-like"/>
    <property type="match status" value="1"/>
</dbReference>
<evidence type="ECO:0000256" key="7">
    <source>
        <dbReference type="RuleBase" id="RU363032"/>
    </source>
</evidence>
<protein>
    <submittedName>
        <fullName evidence="9">Putative aldouronate transport system permease protein</fullName>
    </submittedName>
</protein>
<dbReference type="PANTHER" id="PTHR43227">
    <property type="entry name" value="BLL4140 PROTEIN"/>
    <property type="match status" value="1"/>
</dbReference>
<proteinExistence type="inferred from homology"/>
<keyword evidence="10" id="KW-1185">Reference proteome</keyword>
<dbReference type="InterPro" id="IPR000515">
    <property type="entry name" value="MetI-like"/>
</dbReference>
<dbReference type="Pfam" id="PF00528">
    <property type="entry name" value="BPD_transp_1"/>
    <property type="match status" value="1"/>
</dbReference>
<evidence type="ECO:0000256" key="4">
    <source>
        <dbReference type="ARBA" id="ARBA00022692"/>
    </source>
</evidence>
<evidence type="ECO:0000256" key="6">
    <source>
        <dbReference type="ARBA" id="ARBA00023136"/>
    </source>
</evidence>
<organism evidence="9 10">
    <name type="scientific">Cohnella phaseoli</name>
    <dbReference type="NCBI Taxonomy" id="456490"/>
    <lineage>
        <taxon>Bacteria</taxon>
        <taxon>Bacillati</taxon>
        <taxon>Bacillota</taxon>
        <taxon>Bacilli</taxon>
        <taxon>Bacillales</taxon>
        <taxon>Paenibacillaceae</taxon>
        <taxon>Cohnella</taxon>
    </lineage>
</organism>
<sequence length="308" mass="34388">MHPRKIKSSRGWDNQLILQLMLLPALLTLLIFSYLPMFGIVIAFKDYNVLDGLFGGAWVGFDHFREMFGDERFHSALRNTLAMSSIKLVVTFLAPVLFALILNELPLARFKKWTQTLTTLPHFLSYVIIATLTMIFLDPKGIVNGLLQSLGLTNGPIEFLAEPGHFWTLGASLDLWQETGWGAIIYLAAITGINTEIYEAAKVDGAGRLRTIWHINLPAIRSTIMVLLILNIGSLIYGGSNFNQSYLLGNVFNRDTSYVLGYYTLDNGLLQMRYAFATAVDLFQSCISLVLLLAANWAAKKINGSNIF</sequence>
<reference evidence="9 10" key="1">
    <citation type="submission" date="2018-07" db="EMBL/GenBank/DDBJ databases">
        <title>Genomic Encyclopedia of Type Strains, Phase III (KMG-III): the genomes of soil and plant-associated and newly described type strains.</title>
        <authorList>
            <person name="Whitman W."/>
        </authorList>
    </citation>
    <scope>NUCLEOTIDE SEQUENCE [LARGE SCALE GENOMIC DNA]</scope>
    <source>
        <strain evidence="9 10">CECT 7287</strain>
    </source>
</reference>
<dbReference type="GO" id="GO:0005886">
    <property type="term" value="C:plasma membrane"/>
    <property type="evidence" value="ECO:0007669"/>
    <property type="project" value="UniProtKB-SubCell"/>
</dbReference>
<evidence type="ECO:0000313" key="9">
    <source>
        <dbReference type="EMBL" id="RED85376.1"/>
    </source>
</evidence>
<dbReference type="Gene3D" id="1.10.3720.10">
    <property type="entry name" value="MetI-like"/>
    <property type="match status" value="1"/>
</dbReference>
<dbReference type="AlphaFoldDB" id="A0A3D9KHK9"/>